<dbReference type="Pfam" id="PF01346">
    <property type="entry name" value="FKBP_N"/>
    <property type="match status" value="2"/>
</dbReference>
<dbReference type="InterPro" id="IPR000774">
    <property type="entry name" value="PPIase_FKBP_N"/>
</dbReference>
<dbReference type="InterPro" id="IPR046357">
    <property type="entry name" value="PPIase_dom_sf"/>
</dbReference>
<evidence type="ECO:0000256" key="2">
    <source>
        <dbReference type="ARBA" id="ARBA00013194"/>
    </source>
</evidence>
<protein>
    <recommendedName>
        <fullName evidence="2">peptidylprolyl isomerase</fullName>
        <ecNumber evidence="2">5.2.1.8</ecNumber>
    </recommendedName>
</protein>
<dbReference type="GO" id="GO:0003755">
    <property type="term" value="F:peptidyl-prolyl cis-trans isomerase activity"/>
    <property type="evidence" value="ECO:0007669"/>
    <property type="project" value="UniProtKB-KW"/>
</dbReference>
<dbReference type="PANTHER" id="PTHR43811">
    <property type="entry name" value="FKBP-TYPE PEPTIDYL-PROLYL CIS-TRANS ISOMERASE FKPA"/>
    <property type="match status" value="1"/>
</dbReference>
<dbReference type="EMBL" id="UOGL01000011">
    <property type="protein sequence ID" value="VAX35818.1"/>
    <property type="molecule type" value="Genomic_DNA"/>
</dbReference>
<dbReference type="PROSITE" id="PS50059">
    <property type="entry name" value="FKBP_PPIASE"/>
    <property type="match status" value="1"/>
</dbReference>
<dbReference type="InterPro" id="IPR036944">
    <property type="entry name" value="PPIase_FKBP_N_sf"/>
</dbReference>
<dbReference type="Gene3D" id="3.10.50.40">
    <property type="match status" value="1"/>
</dbReference>
<keyword evidence="3" id="KW-0697">Rotamase</keyword>
<evidence type="ECO:0000259" key="5">
    <source>
        <dbReference type="PROSITE" id="PS50059"/>
    </source>
</evidence>
<dbReference type="EC" id="5.2.1.8" evidence="2"/>
<evidence type="ECO:0000256" key="3">
    <source>
        <dbReference type="ARBA" id="ARBA00023110"/>
    </source>
</evidence>
<accession>A0A3B1DII1</accession>
<dbReference type="Pfam" id="PF00254">
    <property type="entry name" value="FKBP_C"/>
    <property type="match status" value="1"/>
</dbReference>
<keyword evidence="4 6" id="KW-0413">Isomerase</keyword>
<sequence length="303" mass="34004">MSKHLLFSTLLFALMVSPTVLLASDISIKKSDLKTNKDKISYYVGMTLGNSTRKAFAENKNPLDVDSLLKGAKDFFQSPSKTALSQREMAKQITNYLGGSKNFSKEKVSYYYGIDMMQTIMKSNSWKKSDLNSKILLVAFKRAYEKDVPVLSQQEGFNAIVEFSRKEIAKTPVKVKLVVKNEYLAKNAKKKGVIVTKSGLQYKIIKKGKGPSPKIRDFVRVHYEGKFTNGEVFDSSLRRGQPASLPLNGVIKGWTEVLQLMKVGDKWTVTIPSELAYGKQRTRGIPANSVLIFEIELLGIKKK</sequence>
<organism evidence="6">
    <name type="scientific">hydrothermal vent metagenome</name>
    <dbReference type="NCBI Taxonomy" id="652676"/>
    <lineage>
        <taxon>unclassified sequences</taxon>
        <taxon>metagenomes</taxon>
        <taxon>ecological metagenomes</taxon>
    </lineage>
</organism>
<dbReference type="PANTHER" id="PTHR43811:SF19">
    <property type="entry name" value="39 KDA FK506-BINDING NUCLEAR PROTEIN"/>
    <property type="match status" value="1"/>
</dbReference>
<dbReference type="SUPFAM" id="SSF54534">
    <property type="entry name" value="FKBP-like"/>
    <property type="match status" value="1"/>
</dbReference>
<gene>
    <name evidence="6" type="ORF">MNBD_PLANCTO02-962</name>
</gene>
<feature type="domain" description="PPIase FKBP-type" evidence="5">
    <location>
        <begin position="216"/>
        <end position="301"/>
    </location>
</feature>
<dbReference type="Gene3D" id="1.10.287.460">
    <property type="entry name" value="Peptidyl-prolyl cis-trans isomerase, FKBP-type, N-terminal domain"/>
    <property type="match status" value="2"/>
</dbReference>
<dbReference type="AlphaFoldDB" id="A0A3B1DII1"/>
<name>A0A3B1DII1_9ZZZZ</name>
<comment type="catalytic activity">
    <reaction evidence="1">
        <text>[protein]-peptidylproline (omega=180) = [protein]-peptidylproline (omega=0)</text>
        <dbReference type="Rhea" id="RHEA:16237"/>
        <dbReference type="Rhea" id="RHEA-COMP:10747"/>
        <dbReference type="Rhea" id="RHEA-COMP:10748"/>
        <dbReference type="ChEBI" id="CHEBI:83833"/>
        <dbReference type="ChEBI" id="CHEBI:83834"/>
        <dbReference type="EC" id="5.2.1.8"/>
    </reaction>
</comment>
<evidence type="ECO:0000256" key="4">
    <source>
        <dbReference type="ARBA" id="ARBA00023235"/>
    </source>
</evidence>
<dbReference type="InterPro" id="IPR001179">
    <property type="entry name" value="PPIase_FKBP_dom"/>
</dbReference>
<reference evidence="6" key="1">
    <citation type="submission" date="2018-06" db="EMBL/GenBank/DDBJ databases">
        <authorList>
            <person name="Zhirakovskaya E."/>
        </authorList>
    </citation>
    <scope>NUCLEOTIDE SEQUENCE</scope>
</reference>
<evidence type="ECO:0000256" key="1">
    <source>
        <dbReference type="ARBA" id="ARBA00000971"/>
    </source>
</evidence>
<proteinExistence type="predicted"/>
<evidence type="ECO:0000313" key="6">
    <source>
        <dbReference type="EMBL" id="VAX35818.1"/>
    </source>
</evidence>
<dbReference type="GO" id="GO:0006457">
    <property type="term" value="P:protein folding"/>
    <property type="evidence" value="ECO:0007669"/>
    <property type="project" value="InterPro"/>
</dbReference>